<dbReference type="SUPFAM" id="SSF57756">
    <property type="entry name" value="Retrovirus zinc finger-like domains"/>
    <property type="match status" value="1"/>
</dbReference>
<organism evidence="3 4">
    <name type="scientific">Trypanosoma brucei gambiense (strain MHOM/CI/86/DAL972)</name>
    <dbReference type="NCBI Taxonomy" id="679716"/>
    <lineage>
        <taxon>Eukaryota</taxon>
        <taxon>Discoba</taxon>
        <taxon>Euglenozoa</taxon>
        <taxon>Kinetoplastea</taxon>
        <taxon>Metakinetoplastina</taxon>
        <taxon>Trypanosomatida</taxon>
        <taxon>Trypanosomatidae</taxon>
        <taxon>Trypanosoma</taxon>
    </lineage>
</organism>
<dbReference type="GeneID" id="23861137"/>
<dbReference type="PROSITE" id="PS50158">
    <property type="entry name" value="ZF_CCHC"/>
    <property type="match status" value="1"/>
</dbReference>
<evidence type="ECO:0000259" key="2">
    <source>
        <dbReference type="PROSITE" id="PS50158"/>
    </source>
</evidence>
<dbReference type="OrthoDB" id="10551258at2759"/>
<dbReference type="KEGG" id="tbg:TbgDal_V160"/>
<keyword evidence="1" id="KW-0862">Zinc</keyword>
<dbReference type="Gene3D" id="4.10.60.10">
    <property type="entry name" value="Zinc finger, CCHC-type"/>
    <property type="match status" value="1"/>
</dbReference>
<keyword evidence="1" id="KW-0863">Zinc-finger</keyword>
<accession>C9ZNA0</accession>
<evidence type="ECO:0000313" key="3">
    <source>
        <dbReference type="EMBL" id="CBH10878.1"/>
    </source>
</evidence>
<evidence type="ECO:0000313" key="4">
    <source>
        <dbReference type="Proteomes" id="UP000002316"/>
    </source>
</evidence>
<dbReference type="GO" id="GO:0008270">
    <property type="term" value="F:zinc ion binding"/>
    <property type="evidence" value="ECO:0007669"/>
    <property type="project" value="UniProtKB-KW"/>
</dbReference>
<dbReference type="GO" id="GO:0003676">
    <property type="term" value="F:nucleic acid binding"/>
    <property type="evidence" value="ECO:0007669"/>
    <property type="project" value="InterPro"/>
</dbReference>
<sequence>MEYLQGRTPEQLLWSYQFVFPLPTSPGPVHAKACKNFASWVLGLRPEGILEKHLQLGKQLYDKLRTIQTVKDYPGVRFKDIKETIEFPQKKDDMYFQAALKAKRQQQQQQQQNRVPPSRARCFTCGRFGHYSNTCRVFKHKLNTRQKRDIRPQKQ</sequence>
<name>C9ZNA0_TRYB9</name>
<keyword evidence="1" id="KW-0479">Metal-binding</keyword>
<dbReference type="AlphaFoldDB" id="C9ZNA0"/>
<dbReference type="EMBL" id="FN554968">
    <property type="protein sequence ID" value="CBH10878.1"/>
    <property type="molecule type" value="Genomic_DNA"/>
</dbReference>
<dbReference type="InterPro" id="IPR001878">
    <property type="entry name" value="Znf_CCHC"/>
</dbReference>
<dbReference type="InterPro" id="IPR036875">
    <property type="entry name" value="Znf_CCHC_sf"/>
</dbReference>
<dbReference type="RefSeq" id="XP_011773165.1">
    <property type="nucleotide sequence ID" value="XM_011774863.1"/>
</dbReference>
<feature type="domain" description="CCHC-type" evidence="2">
    <location>
        <begin position="121"/>
        <end position="136"/>
    </location>
</feature>
<reference evidence="4" key="1">
    <citation type="journal article" date="2010" name="PLoS Negl. Trop. Dis.">
        <title>The genome sequence of Trypanosoma brucei gambiense, causative agent of chronic human african trypanosomiasis.</title>
        <authorList>
            <person name="Jackson A.P."/>
            <person name="Sanders M."/>
            <person name="Berry A."/>
            <person name="McQuillan J."/>
            <person name="Aslett M.A."/>
            <person name="Quail M.A."/>
            <person name="Chukualim B."/>
            <person name="Capewell P."/>
            <person name="MacLeod A."/>
            <person name="Melville S.E."/>
            <person name="Gibson W."/>
            <person name="Barry J.D."/>
            <person name="Berriman M."/>
            <person name="Hertz-Fowler C."/>
        </authorList>
    </citation>
    <scope>NUCLEOTIDE SEQUENCE [LARGE SCALE GENOMIC DNA]</scope>
    <source>
        <strain evidence="4">MHOM/CI/86/DAL972</strain>
    </source>
</reference>
<proteinExistence type="predicted"/>
<protein>
    <recommendedName>
        <fullName evidence="2">CCHC-type domain-containing protein</fullName>
    </recommendedName>
</protein>
<gene>
    <name evidence="3" type="ORF">TbgDal_V160</name>
</gene>
<evidence type="ECO:0000256" key="1">
    <source>
        <dbReference type="PROSITE-ProRule" id="PRU00047"/>
    </source>
</evidence>
<dbReference type="Proteomes" id="UP000002316">
    <property type="component" value="Chromosome 5"/>
</dbReference>